<dbReference type="EMBL" id="AWWV01000414">
    <property type="protein sequence ID" value="OMP12116.1"/>
    <property type="molecule type" value="Genomic_DNA"/>
</dbReference>
<dbReference type="AlphaFoldDB" id="A0A1R3KYF4"/>
<evidence type="ECO:0000313" key="1">
    <source>
        <dbReference type="EMBL" id="OMP12116.1"/>
    </source>
</evidence>
<keyword evidence="2" id="KW-1185">Reference proteome</keyword>
<comment type="caution">
    <text evidence="1">The sequence shown here is derived from an EMBL/GenBank/DDBJ whole genome shotgun (WGS) entry which is preliminary data.</text>
</comment>
<evidence type="ECO:0000313" key="2">
    <source>
        <dbReference type="Proteomes" id="UP000188268"/>
    </source>
</evidence>
<gene>
    <name evidence="1" type="ORF">CCACVL1_00123</name>
</gene>
<name>A0A1R3KYF4_COCAP</name>
<sequence>MTKERPSPPCFPVETEVAEASAAMVLNWKENVVWKEAGVLVRGSKRRSGEE</sequence>
<dbReference type="Gramene" id="OMP12116">
    <property type="protein sequence ID" value="OMP12116"/>
    <property type="gene ID" value="CCACVL1_00123"/>
</dbReference>
<protein>
    <submittedName>
        <fullName evidence="1">Uncharacterized protein</fullName>
    </submittedName>
</protein>
<reference evidence="1 2" key="1">
    <citation type="submission" date="2013-09" db="EMBL/GenBank/DDBJ databases">
        <title>Corchorus capsularis genome sequencing.</title>
        <authorList>
            <person name="Alam M."/>
            <person name="Haque M.S."/>
            <person name="Islam M.S."/>
            <person name="Emdad E.M."/>
            <person name="Islam M.M."/>
            <person name="Ahmed B."/>
            <person name="Halim A."/>
            <person name="Hossen Q.M.M."/>
            <person name="Hossain M.Z."/>
            <person name="Ahmed R."/>
            <person name="Khan M.M."/>
            <person name="Islam R."/>
            <person name="Rashid M.M."/>
            <person name="Khan S.A."/>
            <person name="Rahman M.S."/>
            <person name="Alam M."/>
        </authorList>
    </citation>
    <scope>NUCLEOTIDE SEQUENCE [LARGE SCALE GENOMIC DNA]</scope>
    <source>
        <strain evidence="2">cv. CVL-1</strain>
        <tissue evidence="1">Whole seedling</tissue>
    </source>
</reference>
<accession>A0A1R3KYF4</accession>
<organism evidence="1 2">
    <name type="scientific">Corchorus capsularis</name>
    <name type="common">Jute</name>
    <dbReference type="NCBI Taxonomy" id="210143"/>
    <lineage>
        <taxon>Eukaryota</taxon>
        <taxon>Viridiplantae</taxon>
        <taxon>Streptophyta</taxon>
        <taxon>Embryophyta</taxon>
        <taxon>Tracheophyta</taxon>
        <taxon>Spermatophyta</taxon>
        <taxon>Magnoliopsida</taxon>
        <taxon>eudicotyledons</taxon>
        <taxon>Gunneridae</taxon>
        <taxon>Pentapetalae</taxon>
        <taxon>rosids</taxon>
        <taxon>malvids</taxon>
        <taxon>Malvales</taxon>
        <taxon>Malvaceae</taxon>
        <taxon>Grewioideae</taxon>
        <taxon>Apeibeae</taxon>
        <taxon>Corchorus</taxon>
    </lineage>
</organism>
<proteinExistence type="predicted"/>
<dbReference type="Proteomes" id="UP000188268">
    <property type="component" value="Unassembled WGS sequence"/>
</dbReference>